<keyword evidence="3" id="KW-1185">Reference proteome</keyword>
<reference evidence="2 3" key="1">
    <citation type="submission" date="2021-06" db="EMBL/GenBank/DDBJ databases">
        <title>Caerostris extrusa draft genome.</title>
        <authorList>
            <person name="Kono N."/>
            <person name="Arakawa K."/>
        </authorList>
    </citation>
    <scope>NUCLEOTIDE SEQUENCE [LARGE SCALE GENOMIC DNA]</scope>
</reference>
<name>A0AAV4XDL3_CAEEX</name>
<evidence type="ECO:0000313" key="3">
    <source>
        <dbReference type="Proteomes" id="UP001054945"/>
    </source>
</evidence>
<evidence type="ECO:0000313" key="2">
    <source>
        <dbReference type="EMBL" id="GIY93292.1"/>
    </source>
</evidence>
<dbReference type="Proteomes" id="UP001054945">
    <property type="component" value="Unassembled WGS sequence"/>
</dbReference>
<evidence type="ECO:0000256" key="1">
    <source>
        <dbReference type="SAM" id="MobiDB-lite"/>
    </source>
</evidence>
<sequence>MCLYTGISQDIARIKTAKLYLNLKLYLQYNFPSPFWKQSTFPLQSAAAAIITEKVNSPTLKKKGTSTANKPASELPASPPEYKHLLLMTPIRNSGSVTEPPHLHSGPREGPPISDPARPGGAPIP</sequence>
<proteinExistence type="predicted"/>
<feature type="compositionally biased region" description="Polar residues" evidence="1">
    <location>
        <begin position="59"/>
        <end position="70"/>
    </location>
</feature>
<protein>
    <submittedName>
        <fullName evidence="2">Uncharacterized protein</fullName>
    </submittedName>
</protein>
<dbReference type="EMBL" id="BPLR01017649">
    <property type="protein sequence ID" value="GIY93292.1"/>
    <property type="molecule type" value="Genomic_DNA"/>
</dbReference>
<organism evidence="2 3">
    <name type="scientific">Caerostris extrusa</name>
    <name type="common">Bark spider</name>
    <name type="synonym">Caerostris bankana</name>
    <dbReference type="NCBI Taxonomy" id="172846"/>
    <lineage>
        <taxon>Eukaryota</taxon>
        <taxon>Metazoa</taxon>
        <taxon>Ecdysozoa</taxon>
        <taxon>Arthropoda</taxon>
        <taxon>Chelicerata</taxon>
        <taxon>Arachnida</taxon>
        <taxon>Araneae</taxon>
        <taxon>Araneomorphae</taxon>
        <taxon>Entelegynae</taxon>
        <taxon>Araneoidea</taxon>
        <taxon>Araneidae</taxon>
        <taxon>Caerostris</taxon>
    </lineage>
</organism>
<accession>A0AAV4XDL3</accession>
<feature type="region of interest" description="Disordered" evidence="1">
    <location>
        <begin position="59"/>
        <end position="125"/>
    </location>
</feature>
<comment type="caution">
    <text evidence="2">The sequence shown here is derived from an EMBL/GenBank/DDBJ whole genome shotgun (WGS) entry which is preliminary data.</text>
</comment>
<dbReference type="AlphaFoldDB" id="A0AAV4XDL3"/>
<gene>
    <name evidence="2" type="ORF">CEXT_445231</name>
</gene>